<evidence type="ECO:0000256" key="2">
    <source>
        <dbReference type="ARBA" id="ARBA00022741"/>
    </source>
</evidence>
<dbReference type="InterPro" id="IPR027417">
    <property type="entry name" value="P-loop_NTPase"/>
</dbReference>
<evidence type="ECO:0008006" key="6">
    <source>
        <dbReference type="Google" id="ProtNLM"/>
    </source>
</evidence>
<dbReference type="Gene3D" id="3.40.50.300">
    <property type="entry name" value="P-loop containing nucleotide triphosphate hydrolases"/>
    <property type="match status" value="1"/>
</dbReference>
<dbReference type="OrthoDB" id="6278171at2759"/>
<dbReference type="AlphaFoldDB" id="A0A8E0RT86"/>
<dbReference type="PANTHER" id="PTHR23359">
    <property type="entry name" value="NUCLEOTIDE KINASE"/>
    <property type="match status" value="1"/>
</dbReference>
<dbReference type="GO" id="GO:0005524">
    <property type="term" value="F:ATP binding"/>
    <property type="evidence" value="ECO:0007669"/>
    <property type="project" value="InterPro"/>
</dbReference>
<keyword evidence="5" id="KW-1185">Reference proteome</keyword>
<evidence type="ECO:0000256" key="3">
    <source>
        <dbReference type="ARBA" id="ARBA00022777"/>
    </source>
</evidence>
<dbReference type="GO" id="GO:0019205">
    <property type="term" value="F:nucleobase-containing compound kinase activity"/>
    <property type="evidence" value="ECO:0007669"/>
    <property type="project" value="InterPro"/>
</dbReference>
<dbReference type="SUPFAM" id="SSF52540">
    <property type="entry name" value="P-loop containing nucleoside triphosphate hydrolases"/>
    <property type="match status" value="1"/>
</dbReference>
<reference evidence="4" key="1">
    <citation type="submission" date="2019-05" db="EMBL/GenBank/DDBJ databases">
        <title>Annotation for the trematode Fasciolopsis buski.</title>
        <authorList>
            <person name="Choi Y.-J."/>
        </authorList>
    </citation>
    <scope>NUCLEOTIDE SEQUENCE</scope>
    <source>
        <strain evidence="4">HT</strain>
        <tissue evidence="4">Whole worm</tissue>
    </source>
</reference>
<gene>
    <name evidence="4" type="ORF">FBUS_11047</name>
</gene>
<dbReference type="GO" id="GO:0006139">
    <property type="term" value="P:nucleobase-containing compound metabolic process"/>
    <property type="evidence" value="ECO:0007669"/>
    <property type="project" value="InterPro"/>
</dbReference>
<dbReference type="EMBL" id="LUCM01005309">
    <property type="protein sequence ID" value="KAA0193011.1"/>
    <property type="molecule type" value="Genomic_DNA"/>
</dbReference>
<sequence length="239" mass="26866">MKIKVATSFSFRSDSRDGNERYISSAVTIEPDDDQSISGLELTNGIDARCALELIEQPSSSSKLEDKHPLVPDSFPETPRFMVLGKPCTGKTTLAKQLCDQFGCELVNATELIEEHMRNQTTIGKMIQSIMKDGRDLADEIVVKMIEEKLRSPACIKNGYVLDGIPTHSENTLSIQSQLDLIFGLENPPNYLFDIQVNKTKLPNLTPETKLILLLFFLFIMLIKQFDVIHYHPSDIDTC</sequence>
<dbReference type="Proteomes" id="UP000728185">
    <property type="component" value="Unassembled WGS sequence"/>
</dbReference>
<keyword evidence="2" id="KW-0547">Nucleotide-binding</keyword>
<organism evidence="4 5">
    <name type="scientific">Fasciolopsis buskii</name>
    <dbReference type="NCBI Taxonomy" id="27845"/>
    <lineage>
        <taxon>Eukaryota</taxon>
        <taxon>Metazoa</taxon>
        <taxon>Spiralia</taxon>
        <taxon>Lophotrochozoa</taxon>
        <taxon>Platyhelminthes</taxon>
        <taxon>Trematoda</taxon>
        <taxon>Digenea</taxon>
        <taxon>Plagiorchiida</taxon>
        <taxon>Echinostomata</taxon>
        <taxon>Echinostomatoidea</taxon>
        <taxon>Fasciolidae</taxon>
        <taxon>Fasciolopsis</taxon>
    </lineage>
</organism>
<comment type="caution">
    <text evidence="4">The sequence shown here is derived from an EMBL/GenBank/DDBJ whole genome shotgun (WGS) entry which is preliminary data.</text>
</comment>
<evidence type="ECO:0000256" key="1">
    <source>
        <dbReference type="ARBA" id="ARBA00022679"/>
    </source>
</evidence>
<accession>A0A8E0RT86</accession>
<name>A0A8E0RT86_9TREM</name>
<keyword evidence="3" id="KW-0418">Kinase</keyword>
<evidence type="ECO:0000313" key="4">
    <source>
        <dbReference type="EMBL" id="KAA0193011.1"/>
    </source>
</evidence>
<dbReference type="InterPro" id="IPR000850">
    <property type="entry name" value="Adenylat/UMP-CMP_kin"/>
</dbReference>
<keyword evidence="1" id="KW-0808">Transferase</keyword>
<protein>
    <recommendedName>
        <fullName evidence="6">Nucleoside-diphosphate kinase</fullName>
    </recommendedName>
</protein>
<dbReference type="Pfam" id="PF00406">
    <property type="entry name" value="ADK"/>
    <property type="match status" value="1"/>
</dbReference>
<proteinExistence type="predicted"/>
<evidence type="ECO:0000313" key="5">
    <source>
        <dbReference type="Proteomes" id="UP000728185"/>
    </source>
</evidence>